<proteinExistence type="predicted"/>
<evidence type="ECO:0000313" key="3">
    <source>
        <dbReference type="Proteomes" id="UP000683507"/>
    </source>
</evidence>
<feature type="domain" description="YrdC-like" evidence="1">
    <location>
        <begin position="12"/>
        <end position="200"/>
    </location>
</feature>
<name>A0A916JMA3_9FLAO</name>
<gene>
    <name evidence="2" type="primary">yciO</name>
    <name evidence="2" type="ORF">CRYO30217_01356</name>
</gene>
<dbReference type="KEGG" id="ptan:CRYO30217_01356"/>
<keyword evidence="3" id="KW-1185">Reference proteome</keyword>
<dbReference type="PANTHER" id="PTHR42828:SF3">
    <property type="entry name" value="THREONYLCARBAMOYL-AMP SYNTHASE"/>
    <property type="match status" value="1"/>
</dbReference>
<accession>A0A916JMA3</accession>
<reference evidence="2" key="1">
    <citation type="submission" date="2021-04" db="EMBL/GenBank/DDBJ databases">
        <authorList>
            <person name="Rodrigo-Torres L."/>
            <person name="Arahal R. D."/>
            <person name="Lucena T."/>
        </authorList>
    </citation>
    <scope>NUCLEOTIDE SEQUENCE</scope>
    <source>
        <strain evidence="2">AS29M-1</strain>
    </source>
</reference>
<evidence type="ECO:0000313" key="2">
    <source>
        <dbReference type="EMBL" id="CAG5080524.1"/>
    </source>
</evidence>
<dbReference type="InterPro" id="IPR017945">
    <property type="entry name" value="DHBP_synth_RibB-like_a/b_dom"/>
</dbReference>
<dbReference type="PANTHER" id="PTHR42828">
    <property type="entry name" value="DHBP SYNTHASE RIBB-LIKE ALPHA/BETA DOMAIN-CONTAINING PROTEIN"/>
    <property type="match status" value="1"/>
</dbReference>
<dbReference type="Gene3D" id="3.90.870.10">
    <property type="entry name" value="DHBP synthase"/>
    <property type="match status" value="1"/>
</dbReference>
<organism evidence="2 3">
    <name type="scientific">Parvicella tangerina</name>
    <dbReference type="NCBI Taxonomy" id="2829795"/>
    <lineage>
        <taxon>Bacteria</taxon>
        <taxon>Pseudomonadati</taxon>
        <taxon>Bacteroidota</taxon>
        <taxon>Flavobacteriia</taxon>
        <taxon>Flavobacteriales</taxon>
        <taxon>Parvicellaceae</taxon>
        <taxon>Parvicella</taxon>
    </lineage>
</organism>
<dbReference type="Pfam" id="PF01300">
    <property type="entry name" value="Sua5_yciO_yrdC"/>
    <property type="match status" value="1"/>
</dbReference>
<dbReference type="InterPro" id="IPR052532">
    <property type="entry name" value="SUA5_domain"/>
</dbReference>
<dbReference type="AlphaFoldDB" id="A0A916JMA3"/>
<dbReference type="EMBL" id="OU015584">
    <property type="protein sequence ID" value="CAG5080524.1"/>
    <property type="molecule type" value="Genomic_DNA"/>
</dbReference>
<evidence type="ECO:0000259" key="1">
    <source>
        <dbReference type="PROSITE" id="PS51163"/>
    </source>
</evidence>
<dbReference type="RefSeq" id="WP_258541556.1">
    <property type="nucleotide sequence ID" value="NZ_OU015584.1"/>
</dbReference>
<dbReference type="GO" id="GO:0003725">
    <property type="term" value="F:double-stranded RNA binding"/>
    <property type="evidence" value="ECO:0007669"/>
    <property type="project" value="InterPro"/>
</dbReference>
<protein>
    <recommendedName>
        <fullName evidence="1">YrdC-like domain-containing protein</fullName>
    </recommendedName>
</protein>
<dbReference type="PROSITE" id="PS51163">
    <property type="entry name" value="YRDC"/>
    <property type="match status" value="1"/>
</dbReference>
<dbReference type="SUPFAM" id="SSF55821">
    <property type="entry name" value="YrdC/RibB"/>
    <property type="match status" value="1"/>
</dbReference>
<sequence>MIIEIRASSIDQRLIDQVLDVLQSGGIIVIPTDTVYSFACDLFNKRALEKMARIKDTKLKKANFSLVCHDLSSLSEYTKPISRGVYKTMNKALPGPYTFILEATNRIPKLFDSKKREVGIRIPDNNIAREIVRQLGNPLAVTSVHDEDEVLDYTSEPYEIFQRFENDVDIVIDGGIGGLTPSTIVSCLNDHCEIIREGAGNADIL</sequence>
<dbReference type="Proteomes" id="UP000683507">
    <property type="component" value="Chromosome"/>
</dbReference>
<dbReference type="NCBIfam" id="TIGR00057">
    <property type="entry name" value="L-threonylcarbamoyladenylate synthase"/>
    <property type="match status" value="1"/>
</dbReference>
<dbReference type="InterPro" id="IPR006070">
    <property type="entry name" value="Sua5-like_dom"/>
</dbReference>